<reference evidence="1 2" key="1">
    <citation type="submission" date="2016-10" db="EMBL/GenBank/DDBJ databases">
        <authorList>
            <person name="de Groot N.N."/>
        </authorList>
    </citation>
    <scope>NUCLEOTIDE SEQUENCE [LARGE SCALE GENOMIC DNA]</scope>
    <source>
        <strain evidence="1 2">DSM 26424</strain>
    </source>
</reference>
<name>A0A1G8PR13_9RHOB</name>
<sequence length="169" mass="19531">MQNDPLDVRCSACGHVAQFFEPFRFTCVIRHQEIPENAHSWGRVVVEELFPDHFSWTQPDSPKPNFLQSDEPGVGYRLNHEGMVWCKGCKRFEPATINWPEDAYWQWTVRGHHLVARNRAHAELILDFLQEKQRAPNRKPALRGIPTPLLTRRLQPEISAKLESALAAV</sequence>
<proteinExistence type="predicted"/>
<evidence type="ECO:0000313" key="2">
    <source>
        <dbReference type="Proteomes" id="UP000199093"/>
    </source>
</evidence>
<dbReference type="Proteomes" id="UP000199093">
    <property type="component" value="Unassembled WGS sequence"/>
</dbReference>
<organism evidence="1 2">
    <name type="scientific">Salipiger marinus</name>
    <dbReference type="NCBI Taxonomy" id="555512"/>
    <lineage>
        <taxon>Bacteria</taxon>
        <taxon>Pseudomonadati</taxon>
        <taxon>Pseudomonadota</taxon>
        <taxon>Alphaproteobacteria</taxon>
        <taxon>Rhodobacterales</taxon>
        <taxon>Roseobacteraceae</taxon>
        <taxon>Salipiger</taxon>
    </lineage>
</organism>
<gene>
    <name evidence="1" type="ORF">SAMN04487993_101356</name>
</gene>
<accession>A0A1G8PR13</accession>
<dbReference type="AlphaFoldDB" id="A0A1G8PR13"/>
<dbReference type="EMBL" id="FNEJ01000013">
    <property type="protein sequence ID" value="SDI94716.1"/>
    <property type="molecule type" value="Genomic_DNA"/>
</dbReference>
<dbReference type="RefSeq" id="WP_230797051.1">
    <property type="nucleotide sequence ID" value="NZ_FNEJ01000013.1"/>
</dbReference>
<protein>
    <submittedName>
        <fullName evidence="1">Uncharacterized protein</fullName>
    </submittedName>
</protein>
<evidence type="ECO:0000313" key="1">
    <source>
        <dbReference type="EMBL" id="SDI94716.1"/>
    </source>
</evidence>
<keyword evidence="2" id="KW-1185">Reference proteome</keyword>